<evidence type="ECO:0000256" key="1">
    <source>
        <dbReference type="SAM" id="MobiDB-lite"/>
    </source>
</evidence>
<evidence type="ECO:0008006" key="4">
    <source>
        <dbReference type="Google" id="ProtNLM"/>
    </source>
</evidence>
<proteinExistence type="predicted"/>
<dbReference type="Pfam" id="PF02595">
    <property type="entry name" value="Gly_kinase"/>
    <property type="match status" value="1"/>
</dbReference>
<feature type="compositionally biased region" description="Low complexity" evidence="1">
    <location>
        <begin position="263"/>
        <end position="302"/>
    </location>
</feature>
<dbReference type="EMBL" id="AP027729">
    <property type="protein sequence ID" value="BDZ43453.1"/>
    <property type="molecule type" value="Genomic_DNA"/>
</dbReference>
<reference evidence="3" key="1">
    <citation type="journal article" date="2019" name="Int. J. Syst. Evol. Microbiol.">
        <title>The Global Catalogue of Microorganisms (GCM) 10K type strain sequencing project: providing services to taxonomists for standard genome sequencing and annotation.</title>
        <authorList>
            <consortium name="The Broad Institute Genomics Platform"/>
            <consortium name="The Broad Institute Genome Sequencing Center for Infectious Disease"/>
            <person name="Wu L."/>
            <person name="Ma J."/>
        </authorList>
    </citation>
    <scope>NUCLEOTIDE SEQUENCE [LARGE SCALE GENOMIC DNA]</scope>
    <source>
        <strain evidence="3">NBRC 108565</strain>
    </source>
</reference>
<dbReference type="InterPro" id="IPR036129">
    <property type="entry name" value="Glycerate_kinase_sf"/>
</dbReference>
<gene>
    <name evidence="2" type="ORF">GCM10025865_27520</name>
</gene>
<keyword evidence="3" id="KW-1185">Reference proteome</keyword>
<dbReference type="Gene3D" id="3.90.1510.10">
    <property type="entry name" value="Glycerate kinase, domain 2"/>
    <property type="match status" value="1"/>
</dbReference>
<dbReference type="InterPro" id="IPR018193">
    <property type="entry name" value="Glyc_kinase_flavodox-like_fold"/>
</dbReference>
<sequence length="302" mass="30471">MSSHRSDAHPARVVVAVDKFKGSASAVEVGAALRRGLLAGAADSHRDLVVDEVPVADGGEGTCDAALRAGFTARAVTVAGPTGEPVEATLAVRGTEAVVEMAAASGLALLPGGELRALDATSRGTGDLIRAALDLGCDHVVLAVGGSACTDGGAGMLVALGARLVSDDGAPVPPGGGGLASLAGVELDDLDPRVARTRFTLASDVDNPCSGSAAPRRCSGPRRARRRTTWLASTPAWTGSWTRSGPPASRARAARPRRPARVPPAGWASVRSPSSARSGSPGWTWSVTSPASPRRSSAPTSW</sequence>
<feature type="region of interest" description="Disordered" evidence="1">
    <location>
        <begin position="206"/>
        <end position="302"/>
    </location>
</feature>
<evidence type="ECO:0000313" key="3">
    <source>
        <dbReference type="Proteomes" id="UP001321475"/>
    </source>
</evidence>
<name>A0ABM8G5T3_9CELL</name>
<dbReference type="PANTHER" id="PTHR21599">
    <property type="entry name" value="GLYCERATE KINASE"/>
    <property type="match status" value="1"/>
</dbReference>
<dbReference type="NCBIfam" id="TIGR00045">
    <property type="entry name" value="glycerate kinase"/>
    <property type="match status" value="1"/>
</dbReference>
<feature type="compositionally biased region" description="Basic residues" evidence="1">
    <location>
        <begin position="219"/>
        <end position="228"/>
    </location>
</feature>
<evidence type="ECO:0000313" key="2">
    <source>
        <dbReference type="EMBL" id="BDZ43453.1"/>
    </source>
</evidence>
<dbReference type="SUPFAM" id="SSF110738">
    <property type="entry name" value="Glycerate kinase I"/>
    <property type="match status" value="1"/>
</dbReference>
<protein>
    <recommendedName>
        <fullName evidence="4">Glycerate kinase</fullName>
    </recommendedName>
</protein>
<accession>A0ABM8G5T3</accession>
<feature type="compositionally biased region" description="Polar residues" evidence="1">
    <location>
        <begin position="230"/>
        <end position="243"/>
    </location>
</feature>
<dbReference type="Proteomes" id="UP001321475">
    <property type="component" value="Chromosome"/>
</dbReference>
<dbReference type="InterPro" id="IPR004381">
    <property type="entry name" value="Glycerate_kinase"/>
</dbReference>
<organism evidence="2 3">
    <name type="scientific">Paraoerskovia sediminicola</name>
    <dbReference type="NCBI Taxonomy" id="1138587"/>
    <lineage>
        <taxon>Bacteria</taxon>
        <taxon>Bacillati</taxon>
        <taxon>Actinomycetota</taxon>
        <taxon>Actinomycetes</taxon>
        <taxon>Micrococcales</taxon>
        <taxon>Cellulomonadaceae</taxon>
        <taxon>Paraoerskovia</taxon>
    </lineage>
</organism>
<dbReference type="PANTHER" id="PTHR21599:SF0">
    <property type="entry name" value="GLYCERATE KINASE"/>
    <property type="match status" value="1"/>
</dbReference>